<name>A0A2K3N5V8_TRIPR</name>
<evidence type="ECO:0000313" key="4">
    <source>
        <dbReference type="Proteomes" id="UP000236291"/>
    </source>
</evidence>
<dbReference type="Proteomes" id="UP000236291">
    <property type="component" value="Unassembled WGS sequence"/>
</dbReference>
<gene>
    <name evidence="3" type="ORF">L195_g021653</name>
</gene>
<dbReference type="Pfam" id="PF01582">
    <property type="entry name" value="TIR"/>
    <property type="match status" value="1"/>
</dbReference>
<dbReference type="SUPFAM" id="SSF52200">
    <property type="entry name" value="Toll/Interleukin receptor TIR domain"/>
    <property type="match status" value="1"/>
</dbReference>
<reference evidence="3 4" key="2">
    <citation type="journal article" date="2017" name="Front. Plant Sci.">
        <title>Gene Classification and Mining of Molecular Markers Useful in Red Clover (Trifolium pratense) Breeding.</title>
        <authorList>
            <person name="Istvanek J."/>
            <person name="Dluhosova J."/>
            <person name="Dluhos P."/>
            <person name="Patkova L."/>
            <person name="Nedelnik J."/>
            <person name="Repkova J."/>
        </authorList>
    </citation>
    <scope>NUCLEOTIDE SEQUENCE [LARGE SCALE GENOMIC DNA]</scope>
    <source>
        <strain evidence="4">cv. Tatra</strain>
        <tissue evidence="3">Young leaves</tissue>
    </source>
</reference>
<evidence type="ECO:0000256" key="1">
    <source>
        <dbReference type="ARBA" id="ARBA00023027"/>
    </source>
</evidence>
<proteinExistence type="predicted"/>
<dbReference type="GO" id="GO:0007165">
    <property type="term" value="P:signal transduction"/>
    <property type="evidence" value="ECO:0007669"/>
    <property type="project" value="InterPro"/>
</dbReference>
<dbReference type="InterPro" id="IPR035897">
    <property type="entry name" value="Toll_tir_struct_dom_sf"/>
</dbReference>
<dbReference type="AlphaFoldDB" id="A0A2K3N5V8"/>
<sequence>MIPVFYKVDPSNVRHQRQNYADDLVKHHQQFGGKVDAWKDALTQVAGLSGWDSQVI</sequence>
<dbReference type="Gene3D" id="3.40.50.10140">
    <property type="entry name" value="Toll/interleukin-1 receptor homology (TIR) domain"/>
    <property type="match status" value="1"/>
</dbReference>
<accession>A0A2K3N5V8</accession>
<dbReference type="InterPro" id="IPR000157">
    <property type="entry name" value="TIR_dom"/>
</dbReference>
<feature type="domain" description="TIR" evidence="2">
    <location>
        <begin position="2"/>
        <end position="54"/>
    </location>
</feature>
<evidence type="ECO:0000259" key="2">
    <source>
        <dbReference type="Pfam" id="PF01582"/>
    </source>
</evidence>
<protein>
    <submittedName>
        <fullName evidence="3">Disease resistance protein (TIR-NBS-LRR class)</fullName>
    </submittedName>
</protein>
<comment type="caution">
    <text evidence="3">The sequence shown here is derived from an EMBL/GenBank/DDBJ whole genome shotgun (WGS) entry which is preliminary data.</text>
</comment>
<keyword evidence="1" id="KW-0520">NAD</keyword>
<dbReference type="EMBL" id="ASHM01016604">
    <property type="protein sequence ID" value="PNX98406.1"/>
    <property type="molecule type" value="Genomic_DNA"/>
</dbReference>
<evidence type="ECO:0000313" key="3">
    <source>
        <dbReference type="EMBL" id="PNX98406.1"/>
    </source>
</evidence>
<feature type="non-terminal residue" evidence="3">
    <location>
        <position position="56"/>
    </location>
</feature>
<dbReference type="PANTHER" id="PTHR32009:SF146">
    <property type="entry name" value="TIR DOMAIN-CONTAINING PROTEIN"/>
    <property type="match status" value="1"/>
</dbReference>
<organism evidence="3 4">
    <name type="scientific">Trifolium pratense</name>
    <name type="common">Red clover</name>
    <dbReference type="NCBI Taxonomy" id="57577"/>
    <lineage>
        <taxon>Eukaryota</taxon>
        <taxon>Viridiplantae</taxon>
        <taxon>Streptophyta</taxon>
        <taxon>Embryophyta</taxon>
        <taxon>Tracheophyta</taxon>
        <taxon>Spermatophyta</taxon>
        <taxon>Magnoliopsida</taxon>
        <taxon>eudicotyledons</taxon>
        <taxon>Gunneridae</taxon>
        <taxon>Pentapetalae</taxon>
        <taxon>rosids</taxon>
        <taxon>fabids</taxon>
        <taxon>Fabales</taxon>
        <taxon>Fabaceae</taxon>
        <taxon>Papilionoideae</taxon>
        <taxon>50 kb inversion clade</taxon>
        <taxon>NPAAA clade</taxon>
        <taxon>Hologalegina</taxon>
        <taxon>IRL clade</taxon>
        <taxon>Trifolieae</taxon>
        <taxon>Trifolium</taxon>
    </lineage>
</organism>
<dbReference type="PANTHER" id="PTHR32009">
    <property type="entry name" value="TMV RESISTANCE PROTEIN N-LIKE"/>
    <property type="match status" value="1"/>
</dbReference>
<reference evidence="3 4" key="1">
    <citation type="journal article" date="2014" name="Am. J. Bot.">
        <title>Genome assembly and annotation for red clover (Trifolium pratense; Fabaceae).</title>
        <authorList>
            <person name="Istvanek J."/>
            <person name="Jaros M."/>
            <person name="Krenek A."/>
            <person name="Repkova J."/>
        </authorList>
    </citation>
    <scope>NUCLEOTIDE SEQUENCE [LARGE SCALE GENOMIC DNA]</scope>
    <source>
        <strain evidence="4">cv. Tatra</strain>
        <tissue evidence="3">Young leaves</tissue>
    </source>
</reference>